<evidence type="ECO:0000256" key="1">
    <source>
        <dbReference type="SAM" id="SignalP"/>
    </source>
</evidence>
<reference evidence="2 3" key="1">
    <citation type="submission" date="2024-03" db="EMBL/GenBank/DDBJ databases">
        <title>Chitinophaga caseinilytica sp. nov., a casein hydrolysing bacterium isolated from forest soil.</title>
        <authorList>
            <person name="Lee D.S."/>
            <person name="Han D.M."/>
            <person name="Baek J.H."/>
            <person name="Choi D.G."/>
            <person name="Jeon J.H."/>
            <person name="Jeon C.O."/>
        </authorList>
    </citation>
    <scope>NUCLEOTIDE SEQUENCE [LARGE SCALE GENOMIC DNA]</scope>
    <source>
        <strain evidence="2 3">KACC 19118</strain>
    </source>
</reference>
<gene>
    <name evidence="2" type="ORF">WJU22_15805</name>
</gene>
<keyword evidence="3" id="KW-1185">Reference proteome</keyword>
<sequence>MKTHLLAAGLLLAAIGTSAQEITPAGGKINDIKDVDTFHLVLTYDKCRVGEAGKEENYLKRRQTELNAKEAGRGDEWVASWQADKERHYKRKFIALFNKYAENKVVGDFPNARYKMTVNTTFIEPGYYAVVKMGKANIEADIIITDSQNPNPKKFVTKWRITEAVGRAEATGIRVAEAYADAGKAFGIYYRKALKALK</sequence>
<evidence type="ECO:0008006" key="4">
    <source>
        <dbReference type="Google" id="ProtNLM"/>
    </source>
</evidence>
<evidence type="ECO:0000313" key="3">
    <source>
        <dbReference type="Proteomes" id="UP001449657"/>
    </source>
</evidence>
<feature type="signal peptide" evidence="1">
    <location>
        <begin position="1"/>
        <end position="19"/>
    </location>
</feature>
<evidence type="ECO:0000313" key="2">
    <source>
        <dbReference type="EMBL" id="WZN44361.1"/>
    </source>
</evidence>
<organism evidence="2 3">
    <name type="scientific">Chitinophaga caseinilytica</name>
    <dbReference type="NCBI Taxonomy" id="2267521"/>
    <lineage>
        <taxon>Bacteria</taxon>
        <taxon>Pseudomonadati</taxon>
        <taxon>Bacteroidota</taxon>
        <taxon>Chitinophagia</taxon>
        <taxon>Chitinophagales</taxon>
        <taxon>Chitinophagaceae</taxon>
        <taxon>Chitinophaga</taxon>
    </lineage>
</organism>
<protein>
    <recommendedName>
        <fullName evidence="4">DUF4468 domain-containing protein</fullName>
    </recommendedName>
</protein>
<keyword evidence="1" id="KW-0732">Signal</keyword>
<dbReference type="RefSeq" id="WP_341839148.1">
    <property type="nucleotide sequence ID" value="NZ_CP149792.1"/>
</dbReference>
<proteinExistence type="predicted"/>
<feature type="chain" id="PRO_5046489135" description="DUF4468 domain-containing protein" evidence="1">
    <location>
        <begin position="20"/>
        <end position="198"/>
    </location>
</feature>
<dbReference type="EMBL" id="CP150096">
    <property type="protein sequence ID" value="WZN44361.1"/>
    <property type="molecule type" value="Genomic_DNA"/>
</dbReference>
<dbReference type="Proteomes" id="UP001449657">
    <property type="component" value="Chromosome"/>
</dbReference>
<name>A0ABZ2YWU5_9BACT</name>
<accession>A0ABZ2YWU5</accession>